<dbReference type="PANTHER" id="PTHR17490">
    <property type="entry name" value="SUA5"/>
    <property type="match status" value="1"/>
</dbReference>
<sequence>QLLPGRVSVILESSGKLAPNIAGDSVSFRIPLHSLCIKIIEEFGKPITTTSANLSGQEVPTSIDGIIEQLGEGIQLYIDEGELFFDASTVVDLRGEPKIVREGADIGKVKAVISPV</sequence>
<dbReference type="PROSITE" id="PS51163">
    <property type="entry name" value="YRDC"/>
    <property type="match status" value="1"/>
</dbReference>
<name>X0SVP9_9ZZZZ</name>
<dbReference type="GO" id="GO:0008033">
    <property type="term" value="P:tRNA processing"/>
    <property type="evidence" value="ECO:0007669"/>
    <property type="project" value="UniProtKB-KW"/>
</dbReference>
<dbReference type="AlphaFoldDB" id="X0SVP9"/>
<dbReference type="GO" id="GO:0005737">
    <property type="term" value="C:cytoplasm"/>
    <property type="evidence" value="ECO:0007669"/>
    <property type="project" value="UniProtKB-SubCell"/>
</dbReference>
<dbReference type="EMBL" id="BARS01001977">
    <property type="protein sequence ID" value="GAF79221.1"/>
    <property type="molecule type" value="Genomic_DNA"/>
</dbReference>
<evidence type="ECO:0000256" key="7">
    <source>
        <dbReference type="ARBA" id="ARBA00022695"/>
    </source>
</evidence>
<dbReference type="EC" id="2.7.7.87" evidence="3"/>
<feature type="domain" description="YrdC-like" evidence="12">
    <location>
        <begin position="1"/>
        <end position="105"/>
    </location>
</feature>
<comment type="similarity">
    <text evidence="2">Belongs to the SUA5 family.</text>
</comment>
<dbReference type="GO" id="GO:0005524">
    <property type="term" value="F:ATP binding"/>
    <property type="evidence" value="ECO:0007669"/>
    <property type="project" value="UniProtKB-KW"/>
</dbReference>
<keyword evidence="7" id="KW-0548">Nucleotidyltransferase</keyword>
<gene>
    <name evidence="13" type="ORF">S01H1_03660</name>
</gene>
<reference evidence="13" key="1">
    <citation type="journal article" date="2014" name="Front. Microbiol.">
        <title>High frequency of phylogenetically diverse reductive dehalogenase-homologous genes in deep subseafloor sedimentary metagenomes.</title>
        <authorList>
            <person name="Kawai M."/>
            <person name="Futagami T."/>
            <person name="Toyoda A."/>
            <person name="Takaki Y."/>
            <person name="Nishi S."/>
            <person name="Hori S."/>
            <person name="Arai W."/>
            <person name="Tsubouchi T."/>
            <person name="Morono Y."/>
            <person name="Uchiyama I."/>
            <person name="Ito T."/>
            <person name="Fujiyama A."/>
            <person name="Inagaki F."/>
            <person name="Takami H."/>
        </authorList>
    </citation>
    <scope>NUCLEOTIDE SEQUENCE</scope>
    <source>
        <strain evidence="13">Expedition CK06-06</strain>
    </source>
</reference>
<accession>X0SVP9</accession>
<dbReference type="InterPro" id="IPR017945">
    <property type="entry name" value="DHBP_synth_RibB-like_a/b_dom"/>
</dbReference>
<evidence type="ECO:0000256" key="9">
    <source>
        <dbReference type="ARBA" id="ARBA00022840"/>
    </source>
</evidence>
<keyword evidence="9" id="KW-0067">ATP-binding</keyword>
<comment type="subcellular location">
    <subcellularLocation>
        <location evidence="1">Cytoplasm</location>
    </subcellularLocation>
</comment>
<feature type="non-terminal residue" evidence="13">
    <location>
        <position position="1"/>
    </location>
</feature>
<keyword evidence="4" id="KW-0963">Cytoplasm</keyword>
<proteinExistence type="inferred from homology"/>
<dbReference type="GO" id="GO:0000049">
    <property type="term" value="F:tRNA binding"/>
    <property type="evidence" value="ECO:0007669"/>
    <property type="project" value="TreeGrafter"/>
</dbReference>
<dbReference type="InterPro" id="IPR050156">
    <property type="entry name" value="TC-AMP_synthase_SUA5"/>
</dbReference>
<keyword evidence="8" id="KW-0547">Nucleotide-binding</keyword>
<evidence type="ECO:0000256" key="8">
    <source>
        <dbReference type="ARBA" id="ARBA00022741"/>
    </source>
</evidence>
<evidence type="ECO:0000256" key="10">
    <source>
        <dbReference type="ARBA" id="ARBA00029774"/>
    </source>
</evidence>
<dbReference type="GO" id="GO:0006450">
    <property type="term" value="P:regulation of translational fidelity"/>
    <property type="evidence" value="ECO:0007669"/>
    <property type="project" value="TreeGrafter"/>
</dbReference>
<dbReference type="SUPFAM" id="SSF55821">
    <property type="entry name" value="YrdC/RibB"/>
    <property type="match status" value="1"/>
</dbReference>
<evidence type="ECO:0000256" key="1">
    <source>
        <dbReference type="ARBA" id="ARBA00004496"/>
    </source>
</evidence>
<dbReference type="Pfam" id="PF01300">
    <property type="entry name" value="Sua5_yciO_yrdC"/>
    <property type="match status" value="1"/>
</dbReference>
<organism evidence="13">
    <name type="scientific">marine sediment metagenome</name>
    <dbReference type="NCBI Taxonomy" id="412755"/>
    <lineage>
        <taxon>unclassified sequences</taxon>
        <taxon>metagenomes</taxon>
        <taxon>ecological metagenomes</taxon>
    </lineage>
</organism>
<dbReference type="PANTHER" id="PTHR17490:SF16">
    <property type="entry name" value="THREONYLCARBAMOYL-AMP SYNTHASE"/>
    <property type="match status" value="1"/>
</dbReference>
<dbReference type="GO" id="GO:0061710">
    <property type="term" value="F:L-threonylcarbamoyladenylate synthase"/>
    <property type="evidence" value="ECO:0007669"/>
    <property type="project" value="UniProtKB-EC"/>
</dbReference>
<dbReference type="Gene3D" id="3.90.870.10">
    <property type="entry name" value="DHBP synthase"/>
    <property type="match status" value="1"/>
</dbReference>
<evidence type="ECO:0000256" key="5">
    <source>
        <dbReference type="ARBA" id="ARBA00022679"/>
    </source>
</evidence>
<dbReference type="InterPro" id="IPR006070">
    <property type="entry name" value="Sua5-like_dom"/>
</dbReference>
<evidence type="ECO:0000259" key="12">
    <source>
        <dbReference type="PROSITE" id="PS51163"/>
    </source>
</evidence>
<comment type="catalytic activity">
    <reaction evidence="11">
        <text>L-threonine + hydrogencarbonate + ATP = L-threonylcarbamoyladenylate + diphosphate + H2O</text>
        <dbReference type="Rhea" id="RHEA:36407"/>
        <dbReference type="ChEBI" id="CHEBI:15377"/>
        <dbReference type="ChEBI" id="CHEBI:17544"/>
        <dbReference type="ChEBI" id="CHEBI:30616"/>
        <dbReference type="ChEBI" id="CHEBI:33019"/>
        <dbReference type="ChEBI" id="CHEBI:57926"/>
        <dbReference type="ChEBI" id="CHEBI:73682"/>
        <dbReference type="EC" id="2.7.7.87"/>
    </reaction>
</comment>
<keyword evidence="6" id="KW-0819">tRNA processing</keyword>
<keyword evidence="5" id="KW-0808">Transferase</keyword>
<evidence type="ECO:0000256" key="11">
    <source>
        <dbReference type="ARBA" id="ARBA00048366"/>
    </source>
</evidence>
<protein>
    <recommendedName>
        <fullName evidence="10">L-threonylcarbamoyladenylate synthase</fullName>
        <ecNumber evidence="3">2.7.7.87</ecNumber>
    </recommendedName>
    <alternativeName>
        <fullName evidence="10">L-threonylcarbamoyladenylate synthase</fullName>
    </alternativeName>
</protein>
<dbReference type="GO" id="GO:0003725">
    <property type="term" value="F:double-stranded RNA binding"/>
    <property type="evidence" value="ECO:0007669"/>
    <property type="project" value="InterPro"/>
</dbReference>
<evidence type="ECO:0000256" key="2">
    <source>
        <dbReference type="ARBA" id="ARBA00007663"/>
    </source>
</evidence>
<evidence type="ECO:0000313" key="13">
    <source>
        <dbReference type="EMBL" id="GAF79221.1"/>
    </source>
</evidence>
<comment type="caution">
    <text evidence="13">The sequence shown here is derived from an EMBL/GenBank/DDBJ whole genome shotgun (WGS) entry which is preliminary data.</text>
</comment>
<evidence type="ECO:0000256" key="6">
    <source>
        <dbReference type="ARBA" id="ARBA00022694"/>
    </source>
</evidence>
<evidence type="ECO:0000256" key="3">
    <source>
        <dbReference type="ARBA" id="ARBA00012584"/>
    </source>
</evidence>
<evidence type="ECO:0000256" key="4">
    <source>
        <dbReference type="ARBA" id="ARBA00022490"/>
    </source>
</evidence>